<reference evidence="2" key="1">
    <citation type="submission" date="2023-03" db="EMBL/GenBank/DDBJ databases">
        <authorList>
            <person name="Shen W."/>
            <person name="Cai J."/>
        </authorList>
    </citation>
    <scope>NUCLEOTIDE SEQUENCE</scope>
    <source>
        <strain evidence="2">B226-2</strain>
    </source>
</reference>
<dbReference type="RefSeq" id="WP_270520585.1">
    <property type="nucleotide sequence ID" value="NZ_CAJJLU010000002.1"/>
</dbReference>
<evidence type="ECO:0000313" key="2">
    <source>
        <dbReference type="EMBL" id="MDT2810713.1"/>
    </source>
</evidence>
<gene>
    <name evidence="2" type="ORF">P7H43_09455</name>
</gene>
<dbReference type="InterPro" id="IPR012341">
    <property type="entry name" value="6hp_glycosidase-like_sf"/>
</dbReference>
<dbReference type="Proteomes" id="UP001256711">
    <property type="component" value="Unassembled WGS sequence"/>
</dbReference>
<keyword evidence="1 2" id="KW-0378">Hydrolase</keyword>
<dbReference type="Gene3D" id="1.50.10.10">
    <property type="match status" value="1"/>
</dbReference>
<evidence type="ECO:0000313" key="3">
    <source>
        <dbReference type="Proteomes" id="UP001256711"/>
    </source>
</evidence>
<dbReference type="InterPro" id="IPR052043">
    <property type="entry name" value="PolySaccharide_Degr_Enz"/>
</dbReference>
<dbReference type="GO" id="GO:0005975">
    <property type="term" value="P:carbohydrate metabolic process"/>
    <property type="evidence" value="ECO:0007669"/>
    <property type="project" value="InterPro"/>
</dbReference>
<dbReference type="InterPro" id="IPR008928">
    <property type="entry name" value="6-hairpin_glycosidase_sf"/>
</dbReference>
<dbReference type="PANTHER" id="PTHR33886:SF8">
    <property type="entry name" value="UNSATURATED RHAMNOGALACTURONAN HYDROLASE (EUROFUNG)"/>
    <property type="match status" value="1"/>
</dbReference>
<dbReference type="SUPFAM" id="SSF48208">
    <property type="entry name" value="Six-hairpin glycosidases"/>
    <property type="match status" value="1"/>
</dbReference>
<sequence>MENFTCQETIETIIHRTMKMDLTWDWSCGVAYYGICRVYEVTGEQKILTELKERVDELINLGFEGDWTVNKCAMGHCLITLYEVFEDERYLELLLSKVDYLEKRALRFGEGVLQHTVSNHDDFPEQAWADTLFMAGMFLLRMGILLKRQDLVEDALNQYYWHIQYLQNQTTGLFYHGYDHLQKSNLSACYWGRANAWCAYTMSQVKRRLPEAYLYPKFMDVQASLDEQLAGLKTYQSEKGLWRTILDDVTSYEEVSATAGIAAAMVANDNPLHRKYIYRAIPGLLTNVAPDGRVENVSAGTAVMKIIPDYQAISRQWIQGWGQGLMLTFLAECLDNPHITSLLVENETQEEDNEYITSR</sequence>
<dbReference type="PANTHER" id="PTHR33886">
    <property type="entry name" value="UNSATURATED RHAMNOGALACTURONAN HYDROLASE (EUROFUNG)"/>
    <property type="match status" value="1"/>
</dbReference>
<protein>
    <submittedName>
        <fullName evidence="2">Glycoside hydrolase family 88 protein</fullName>
    </submittedName>
</protein>
<dbReference type="Pfam" id="PF07470">
    <property type="entry name" value="Glyco_hydro_88"/>
    <property type="match status" value="1"/>
</dbReference>
<dbReference type="GO" id="GO:0016787">
    <property type="term" value="F:hydrolase activity"/>
    <property type="evidence" value="ECO:0007669"/>
    <property type="project" value="UniProtKB-KW"/>
</dbReference>
<name>A0AAW8U454_9ENTE</name>
<comment type="caution">
    <text evidence="2">The sequence shown here is derived from an EMBL/GenBank/DDBJ whole genome shotgun (WGS) entry which is preliminary data.</text>
</comment>
<accession>A0AAW8U454</accession>
<proteinExistence type="predicted"/>
<evidence type="ECO:0000256" key="1">
    <source>
        <dbReference type="ARBA" id="ARBA00022801"/>
    </source>
</evidence>
<dbReference type="EMBL" id="JARQBJ010000004">
    <property type="protein sequence ID" value="MDT2810713.1"/>
    <property type="molecule type" value="Genomic_DNA"/>
</dbReference>
<dbReference type="AlphaFoldDB" id="A0AAW8U454"/>
<organism evidence="2 3">
    <name type="scientific">Enterococcus asini</name>
    <dbReference type="NCBI Taxonomy" id="57732"/>
    <lineage>
        <taxon>Bacteria</taxon>
        <taxon>Bacillati</taxon>
        <taxon>Bacillota</taxon>
        <taxon>Bacilli</taxon>
        <taxon>Lactobacillales</taxon>
        <taxon>Enterococcaceae</taxon>
        <taxon>Enterococcus</taxon>
    </lineage>
</organism>
<dbReference type="InterPro" id="IPR010905">
    <property type="entry name" value="Glyco_hydro_88"/>
</dbReference>